<evidence type="ECO:0000313" key="2">
    <source>
        <dbReference type="Proteomes" id="UP000279833"/>
    </source>
</evidence>
<dbReference type="EMBL" id="UZAK01052860">
    <property type="protein sequence ID" value="VDP81956.1"/>
    <property type="molecule type" value="Genomic_DNA"/>
</dbReference>
<keyword evidence="2" id="KW-1185">Reference proteome</keyword>
<gene>
    <name evidence="1" type="ORF">SCUD_LOCUS23218</name>
</gene>
<organism evidence="3">
    <name type="scientific">Schistosoma curassoni</name>
    <dbReference type="NCBI Taxonomy" id="6186"/>
    <lineage>
        <taxon>Eukaryota</taxon>
        <taxon>Metazoa</taxon>
        <taxon>Spiralia</taxon>
        <taxon>Lophotrochozoa</taxon>
        <taxon>Platyhelminthes</taxon>
        <taxon>Trematoda</taxon>
        <taxon>Digenea</taxon>
        <taxon>Strigeidida</taxon>
        <taxon>Schistosomatoidea</taxon>
        <taxon>Schistosomatidae</taxon>
        <taxon>Schistosoma</taxon>
    </lineage>
</organism>
<dbReference type="AlphaFoldDB" id="A0A183L798"/>
<dbReference type="WBParaSite" id="SCUD_0002322101-mRNA-1">
    <property type="protein sequence ID" value="SCUD_0002322101-mRNA-1"/>
    <property type="gene ID" value="SCUD_0002322101"/>
</dbReference>
<dbReference type="Proteomes" id="UP000279833">
    <property type="component" value="Unassembled WGS sequence"/>
</dbReference>
<proteinExistence type="predicted"/>
<name>A0A183L798_9TREM</name>
<accession>A0A183L798</accession>
<sequence>MKWNCYDAKSQKQNKIFLYLIHQTLDRLPTLNNDL</sequence>
<evidence type="ECO:0000313" key="3">
    <source>
        <dbReference type="WBParaSite" id="SCUD_0002322101-mRNA-1"/>
    </source>
</evidence>
<protein>
    <submittedName>
        <fullName evidence="1 3">Uncharacterized protein</fullName>
    </submittedName>
</protein>
<reference evidence="3" key="1">
    <citation type="submission" date="2016-06" db="UniProtKB">
        <authorList>
            <consortium name="WormBaseParasite"/>
        </authorList>
    </citation>
    <scope>IDENTIFICATION</scope>
</reference>
<reference evidence="1 2" key="2">
    <citation type="submission" date="2018-11" db="EMBL/GenBank/DDBJ databases">
        <authorList>
            <consortium name="Pathogen Informatics"/>
        </authorList>
    </citation>
    <scope>NUCLEOTIDE SEQUENCE [LARGE SCALE GENOMIC DNA]</scope>
    <source>
        <strain evidence="1">Dakar</strain>
        <strain evidence="2">Dakar, Senegal</strain>
    </source>
</reference>
<evidence type="ECO:0000313" key="1">
    <source>
        <dbReference type="EMBL" id="VDP81956.1"/>
    </source>
</evidence>